<dbReference type="InterPro" id="IPR012337">
    <property type="entry name" value="RNaseH-like_sf"/>
</dbReference>
<feature type="binding site" evidence="14 15">
    <location>
        <position position="168"/>
    </location>
    <ligand>
        <name>a divalent metal cation</name>
        <dbReference type="ChEBI" id="CHEBI:60240"/>
    </ligand>
</feature>
<evidence type="ECO:0000256" key="9">
    <source>
        <dbReference type="ARBA" id="ARBA00022722"/>
    </source>
</evidence>
<dbReference type="EMBL" id="JBHTOF010000100">
    <property type="protein sequence ID" value="MFD1466308.1"/>
    <property type="molecule type" value="Genomic_DNA"/>
</dbReference>
<comment type="subcellular location">
    <subcellularLocation>
        <location evidence="4 14">Cytoplasm</location>
    </subcellularLocation>
</comment>
<dbReference type="InterPro" id="IPR022898">
    <property type="entry name" value="RNase_HII"/>
</dbReference>
<evidence type="ECO:0000256" key="16">
    <source>
        <dbReference type="RuleBase" id="RU003515"/>
    </source>
</evidence>
<dbReference type="NCBIfam" id="NF000595">
    <property type="entry name" value="PRK00015.1-3"/>
    <property type="match status" value="1"/>
</dbReference>
<evidence type="ECO:0000256" key="11">
    <source>
        <dbReference type="ARBA" id="ARBA00022759"/>
    </source>
</evidence>
<sequence>MSESESIAQIKAELLMTPDLERLTVLAADPRKGVQLALKQFQRRQAQVQARQQALAERLRLEKQLWPQYPLIAGIDEVGRGPLAGPVITAAVILPHDFQLLDVNDSKQLSASKREELYLEILGVAVDLSIGICDAPTIDRENIYHATELAMAQAVNDLHFHPNFLLVDAMHVPVDLPQQKLIKGDQKSASIAAASIVAKQVRDHLMGMYDHVYPGYDFAHNAGYGTQKHLAGLAELGPTPIHRHSFSPVHQYL</sequence>
<comment type="function">
    <text evidence="3 14 16">Endonuclease that specifically degrades the RNA of RNA-DNA hybrids.</text>
</comment>
<name>A0ABW4DR27_9LACO</name>
<dbReference type="SUPFAM" id="SSF53098">
    <property type="entry name" value="Ribonuclease H-like"/>
    <property type="match status" value="1"/>
</dbReference>
<protein>
    <recommendedName>
        <fullName evidence="7 14">Ribonuclease HII</fullName>
        <shortName evidence="14">RNase HII</shortName>
        <ecNumber evidence="6 14">3.1.26.4</ecNumber>
    </recommendedName>
</protein>
<keyword evidence="12 14" id="KW-0378">Hydrolase</keyword>
<evidence type="ECO:0000256" key="10">
    <source>
        <dbReference type="ARBA" id="ARBA00022723"/>
    </source>
</evidence>
<keyword evidence="8 14" id="KW-0963">Cytoplasm</keyword>
<dbReference type="InterPro" id="IPR036397">
    <property type="entry name" value="RNaseH_sf"/>
</dbReference>
<evidence type="ECO:0000256" key="14">
    <source>
        <dbReference type="HAMAP-Rule" id="MF_00052"/>
    </source>
</evidence>
<dbReference type="EC" id="3.1.26.4" evidence="6 14"/>
<feature type="binding site" evidence="14 15">
    <location>
        <position position="77"/>
    </location>
    <ligand>
        <name>a divalent metal cation</name>
        <dbReference type="ChEBI" id="CHEBI:60240"/>
    </ligand>
</feature>
<organism evidence="18 19">
    <name type="scientific">Lapidilactobacillus mulanensis</name>
    <dbReference type="NCBI Taxonomy" id="2485999"/>
    <lineage>
        <taxon>Bacteria</taxon>
        <taxon>Bacillati</taxon>
        <taxon>Bacillota</taxon>
        <taxon>Bacilli</taxon>
        <taxon>Lactobacillales</taxon>
        <taxon>Lactobacillaceae</taxon>
        <taxon>Lapidilactobacillus</taxon>
    </lineage>
</organism>
<accession>A0ABW4DR27</accession>
<comment type="cofactor">
    <cofactor evidence="14 15">
        <name>Mn(2+)</name>
        <dbReference type="ChEBI" id="CHEBI:29035"/>
    </cofactor>
    <cofactor evidence="14 15">
        <name>Mg(2+)</name>
        <dbReference type="ChEBI" id="CHEBI:18420"/>
    </cofactor>
    <text evidence="14 15">Manganese or magnesium. Binds 1 divalent metal ion per monomer in the absence of substrate. May bind a second metal ion after substrate binding.</text>
</comment>
<dbReference type="PANTHER" id="PTHR10954:SF18">
    <property type="entry name" value="RIBONUCLEASE HII"/>
    <property type="match status" value="1"/>
</dbReference>
<dbReference type="InterPro" id="IPR001352">
    <property type="entry name" value="RNase_HII/HIII"/>
</dbReference>
<feature type="binding site" evidence="14 15">
    <location>
        <position position="76"/>
    </location>
    <ligand>
        <name>a divalent metal cation</name>
        <dbReference type="ChEBI" id="CHEBI:60240"/>
    </ligand>
</feature>
<evidence type="ECO:0000256" key="8">
    <source>
        <dbReference type="ARBA" id="ARBA00022490"/>
    </source>
</evidence>
<comment type="similarity">
    <text evidence="5 14 16">Belongs to the RNase HII family.</text>
</comment>
<evidence type="ECO:0000256" key="6">
    <source>
        <dbReference type="ARBA" id="ARBA00012180"/>
    </source>
</evidence>
<dbReference type="PANTHER" id="PTHR10954">
    <property type="entry name" value="RIBONUCLEASE H2 SUBUNIT A"/>
    <property type="match status" value="1"/>
</dbReference>
<dbReference type="GO" id="GO:0004523">
    <property type="term" value="F:RNA-DNA hybrid ribonuclease activity"/>
    <property type="evidence" value="ECO:0007669"/>
    <property type="project" value="UniProtKB-EC"/>
</dbReference>
<evidence type="ECO:0000256" key="12">
    <source>
        <dbReference type="ARBA" id="ARBA00022801"/>
    </source>
</evidence>
<evidence type="ECO:0000256" key="7">
    <source>
        <dbReference type="ARBA" id="ARBA00019179"/>
    </source>
</evidence>
<evidence type="ECO:0000313" key="18">
    <source>
        <dbReference type="EMBL" id="MFD1466308.1"/>
    </source>
</evidence>
<comment type="caution">
    <text evidence="18">The sequence shown here is derived from an EMBL/GenBank/DDBJ whole genome shotgun (WGS) entry which is preliminary data.</text>
</comment>
<reference evidence="19" key="1">
    <citation type="journal article" date="2019" name="Int. J. Syst. Evol. Microbiol.">
        <title>The Global Catalogue of Microorganisms (GCM) 10K type strain sequencing project: providing services to taxonomists for standard genome sequencing and annotation.</title>
        <authorList>
            <consortium name="The Broad Institute Genomics Platform"/>
            <consortium name="The Broad Institute Genome Sequencing Center for Infectious Disease"/>
            <person name="Wu L."/>
            <person name="Ma J."/>
        </authorList>
    </citation>
    <scope>NUCLEOTIDE SEQUENCE [LARGE SCALE GENOMIC DNA]</scope>
    <source>
        <strain evidence="19">CCM 8951</strain>
    </source>
</reference>
<evidence type="ECO:0000256" key="5">
    <source>
        <dbReference type="ARBA" id="ARBA00007383"/>
    </source>
</evidence>
<dbReference type="RefSeq" id="WP_125577812.1">
    <property type="nucleotide sequence ID" value="NZ_JBHTOF010000100.1"/>
</dbReference>
<evidence type="ECO:0000256" key="13">
    <source>
        <dbReference type="ARBA" id="ARBA00023211"/>
    </source>
</evidence>
<evidence type="ECO:0000256" key="4">
    <source>
        <dbReference type="ARBA" id="ARBA00004496"/>
    </source>
</evidence>
<evidence type="ECO:0000256" key="2">
    <source>
        <dbReference type="ARBA" id="ARBA00001946"/>
    </source>
</evidence>
<dbReference type="PROSITE" id="PS51975">
    <property type="entry name" value="RNASE_H_2"/>
    <property type="match status" value="1"/>
</dbReference>
<comment type="cofactor">
    <cofactor evidence="2">
        <name>Mg(2+)</name>
        <dbReference type="ChEBI" id="CHEBI:18420"/>
    </cofactor>
</comment>
<evidence type="ECO:0000256" key="3">
    <source>
        <dbReference type="ARBA" id="ARBA00004065"/>
    </source>
</evidence>
<dbReference type="CDD" id="cd07182">
    <property type="entry name" value="RNase_HII_bacteria_HII_like"/>
    <property type="match status" value="1"/>
</dbReference>
<dbReference type="Proteomes" id="UP001597244">
    <property type="component" value="Unassembled WGS sequence"/>
</dbReference>
<feature type="domain" description="RNase H type-2" evidence="17">
    <location>
        <begin position="70"/>
        <end position="253"/>
    </location>
</feature>
<dbReference type="Pfam" id="PF01351">
    <property type="entry name" value="RNase_HII"/>
    <property type="match status" value="1"/>
</dbReference>
<comment type="catalytic activity">
    <reaction evidence="1 14 15 16">
        <text>Endonucleolytic cleavage to 5'-phosphomonoester.</text>
        <dbReference type="EC" id="3.1.26.4"/>
    </reaction>
</comment>
<gene>
    <name evidence="14" type="primary">rnhB</name>
    <name evidence="18" type="ORF">ACFQ4L_09580</name>
</gene>
<dbReference type="Gene3D" id="3.30.420.10">
    <property type="entry name" value="Ribonuclease H-like superfamily/Ribonuclease H"/>
    <property type="match status" value="1"/>
</dbReference>
<evidence type="ECO:0000313" key="19">
    <source>
        <dbReference type="Proteomes" id="UP001597244"/>
    </source>
</evidence>
<keyword evidence="11 14" id="KW-0255">Endonuclease</keyword>
<evidence type="ECO:0000256" key="1">
    <source>
        <dbReference type="ARBA" id="ARBA00000077"/>
    </source>
</evidence>
<evidence type="ECO:0000259" key="17">
    <source>
        <dbReference type="PROSITE" id="PS51975"/>
    </source>
</evidence>
<keyword evidence="13 14" id="KW-0464">Manganese</keyword>
<dbReference type="InterPro" id="IPR024567">
    <property type="entry name" value="RNase_HII/HIII_dom"/>
</dbReference>
<keyword evidence="9 14" id="KW-0540">Nuclease</keyword>
<evidence type="ECO:0000256" key="15">
    <source>
        <dbReference type="PROSITE-ProRule" id="PRU01319"/>
    </source>
</evidence>
<dbReference type="HAMAP" id="MF_00052_B">
    <property type="entry name" value="RNase_HII_B"/>
    <property type="match status" value="1"/>
</dbReference>
<dbReference type="NCBIfam" id="NF000594">
    <property type="entry name" value="PRK00015.1-1"/>
    <property type="match status" value="1"/>
</dbReference>
<keyword evidence="10 14" id="KW-0479">Metal-binding</keyword>
<proteinExistence type="inferred from homology"/>
<keyword evidence="19" id="KW-1185">Reference proteome</keyword>